<protein>
    <recommendedName>
        <fullName evidence="8 9">Cell division protein FtsL</fullName>
    </recommendedName>
</protein>
<keyword evidence="2 8" id="KW-1003">Cell membrane</keyword>
<dbReference type="EMBL" id="JACJUU010000008">
    <property type="protein sequence ID" value="MBC2770355.1"/>
    <property type="molecule type" value="Genomic_DNA"/>
</dbReference>
<dbReference type="Pfam" id="PF04999">
    <property type="entry name" value="FtsL"/>
    <property type="match status" value="1"/>
</dbReference>
<dbReference type="InterPro" id="IPR011922">
    <property type="entry name" value="Cell_div_FtsL"/>
</dbReference>
<reference evidence="10 11" key="1">
    <citation type="submission" date="2020-08" db="EMBL/GenBank/DDBJ databases">
        <title>Paraeoetvoesia sp. YC-7-48 draft genome sequence.</title>
        <authorList>
            <person name="Yao L."/>
        </authorList>
    </citation>
    <scope>NUCLEOTIDE SEQUENCE [LARGE SCALE GENOMIC DNA]</scope>
    <source>
        <strain evidence="11">YC-7-48</strain>
    </source>
</reference>
<dbReference type="AlphaFoldDB" id="A0A842HU69"/>
<evidence type="ECO:0000256" key="4">
    <source>
        <dbReference type="ARBA" id="ARBA00022692"/>
    </source>
</evidence>
<keyword evidence="5 8" id="KW-1133">Transmembrane helix</keyword>
<keyword evidence="6 8" id="KW-0472">Membrane</keyword>
<dbReference type="NCBIfam" id="TIGR02209">
    <property type="entry name" value="ftsL_broad"/>
    <property type="match status" value="1"/>
</dbReference>
<comment type="caution">
    <text evidence="10">The sequence shown here is derived from an EMBL/GenBank/DDBJ whole genome shotgun (WGS) entry which is preliminary data.</text>
</comment>
<proteinExistence type="inferred from homology"/>
<keyword evidence="11" id="KW-1185">Reference proteome</keyword>
<comment type="similarity">
    <text evidence="8">Belongs to the FtsL family.</text>
</comment>
<keyword evidence="3 8" id="KW-0132">Cell division</keyword>
<evidence type="ECO:0000256" key="1">
    <source>
        <dbReference type="ARBA" id="ARBA00004401"/>
    </source>
</evidence>
<comment type="function">
    <text evidence="8">Essential cell division protein. May link together the upstream cell division proteins, which are predominantly cytoplasmic, with the downstream cell division proteins, which are predominantly periplasmic.</text>
</comment>
<comment type="subunit">
    <text evidence="8">Part of a complex composed of FtsB, FtsL and FtsQ.</text>
</comment>
<dbReference type="GO" id="GO:0032153">
    <property type="term" value="C:cell division site"/>
    <property type="evidence" value="ECO:0007669"/>
    <property type="project" value="UniProtKB-UniRule"/>
</dbReference>
<accession>A0A842HU69</accession>
<dbReference type="GO" id="GO:0043093">
    <property type="term" value="P:FtsZ-dependent cytokinesis"/>
    <property type="evidence" value="ECO:0007669"/>
    <property type="project" value="UniProtKB-UniRule"/>
</dbReference>
<evidence type="ECO:0000313" key="10">
    <source>
        <dbReference type="EMBL" id="MBC2770355.1"/>
    </source>
</evidence>
<keyword evidence="7 8" id="KW-0131">Cell cycle</keyword>
<gene>
    <name evidence="8 10" type="primary">ftsL</name>
    <name evidence="10" type="ORF">GTU67_10585</name>
</gene>
<dbReference type="RefSeq" id="WP_185780040.1">
    <property type="nucleotide sequence ID" value="NZ_JACJUU010000008.1"/>
</dbReference>
<evidence type="ECO:0000256" key="5">
    <source>
        <dbReference type="ARBA" id="ARBA00022989"/>
    </source>
</evidence>
<evidence type="ECO:0000256" key="8">
    <source>
        <dbReference type="HAMAP-Rule" id="MF_00910"/>
    </source>
</evidence>
<evidence type="ECO:0000313" key="11">
    <source>
        <dbReference type="Proteomes" id="UP000545386"/>
    </source>
</evidence>
<dbReference type="GO" id="GO:0005886">
    <property type="term" value="C:plasma membrane"/>
    <property type="evidence" value="ECO:0007669"/>
    <property type="project" value="UniProtKB-SubCell"/>
</dbReference>
<keyword evidence="8" id="KW-0997">Cell inner membrane</keyword>
<comment type="subcellular location">
    <subcellularLocation>
        <location evidence="8">Cell inner membrane</location>
        <topology evidence="8">Single-pass type II membrane protein</topology>
    </subcellularLocation>
    <subcellularLocation>
        <location evidence="1">Cell membrane</location>
        <topology evidence="1">Single-pass type II membrane protein</topology>
    </subcellularLocation>
    <text evidence="8">Localizes to the division septum where it forms a ring structure.</text>
</comment>
<dbReference type="PANTHER" id="PTHR37479">
    <property type="entry name" value="CELL DIVISION PROTEIN FTSL"/>
    <property type="match status" value="1"/>
</dbReference>
<sequence length="101" mass="11491">MNRLSLLFAIVLMLSAISLVTARYQSRQLFIAAERATARTQELDIEWRRLQLERAELARNARVDELARNDLQMVVPRPAGTIYIKDNRVVANPFLKGGAKP</sequence>
<dbReference type="Proteomes" id="UP000545386">
    <property type="component" value="Unassembled WGS sequence"/>
</dbReference>
<dbReference type="PANTHER" id="PTHR37479:SF1">
    <property type="entry name" value="CELL DIVISION PROTEIN FTSL"/>
    <property type="match status" value="1"/>
</dbReference>
<evidence type="ECO:0000256" key="2">
    <source>
        <dbReference type="ARBA" id="ARBA00022475"/>
    </source>
</evidence>
<keyword evidence="4 8" id="KW-0812">Transmembrane</keyword>
<evidence type="ECO:0000256" key="3">
    <source>
        <dbReference type="ARBA" id="ARBA00022618"/>
    </source>
</evidence>
<evidence type="ECO:0000256" key="6">
    <source>
        <dbReference type="ARBA" id="ARBA00023136"/>
    </source>
</evidence>
<evidence type="ECO:0000256" key="9">
    <source>
        <dbReference type="NCBIfam" id="TIGR02209"/>
    </source>
</evidence>
<dbReference type="HAMAP" id="MF_00910">
    <property type="entry name" value="FtsL"/>
    <property type="match status" value="1"/>
</dbReference>
<organism evidence="10 11">
    <name type="scientific">Pusillimonas minor</name>
    <dbReference type="NCBI Taxonomy" id="2697024"/>
    <lineage>
        <taxon>Bacteria</taxon>
        <taxon>Pseudomonadati</taxon>
        <taxon>Pseudomonadota</taxon>
        <taxon>Betaproteobacteria</taxon>
        <taxon>Burkholderiales</taxon>
        <taxon>Alcaligenaceae</taxon>
        <taxon>Pusillimonas</taxon>
    </lineage>
</organism>
<evidence type="ECO:0000256" key="7">
    <source>
        <dbReference type="ARBA" id="ARBA00023306"/>
    </source>
</evidence>
<name>A0A842HU69_9BURK</name>